<evidence type="ECO:0000313" key="4">
    <source>
        <dbReference type="Proteomes" id="UP000015351"/>
    </source>
</evidence>
<organism evidence="3 4">
    <name type="scientific">Litoreibacter arenae DSM 19593</name>
    <dbReference type="NCBI Taxonomy" id="1123360"/>
    <lineage>
        <taxon>Bacteria</taxon>
        <taxon>Pseudomonadati</taxon>
        <taxon>Pseudomonadota</taxon>
        <taxon>Alphaproteobacteria</taxon>
        <taxon>Rhodobacterales</taxon>
        <taxon>Roseobacteraceae</taxon>
        <taxon>Litoreibacter</taxon>
    </lineage>
</organism>
<comment type="similarity">
    <text evidence="1 2">Belongs to the outer membrane factor (OMF) (TC 1.B.17) family.</text>
</comment>
<name>S9RRT1_9RHOB</name>
<dbReference type="STRING" id="1123360.thalar_00975"/>
<sequence length="444" mass="48284">MGPDYSEPRIELPARFVNGQSSALADASQTAWWTAFGDPVLNQLVDIGLRQNLDVLAAVQRIETARAFAGATGVPAQIDGGASLDTRRAKGPNGQITEPNTATADAFFVFDLFGRYRREREGALANIEAAQFDAGTVRLAYIAELIDAYNQARFFREASAITQQSIASRRRSLGFVQRKADAGEATDLEQAQARSLLATAQAGAPILQGRYEQNVFRIATLVAQPADVVFQHMKPSRGQLRPRGATPTGVPADILRNRPDVRSAERNFAAATARVGVTEAQLYPSLSLEGAVTGGSVDTWSFGPSLVLPVLKRPLLLANRRAAMSSAKEAELVWRNSVLQAVEETQSSLALVRQWARQVSAFQRAANAAREVQGLSRESYEIGGSSLLDVIDAERLSFENRLSLATSIRDWTSSYVRLQVSTGKGWLVGVDKYYVIKRDGRATN</sequence>
<dbReference type="Gene3D" id="1.20.1600.10">
    <property type="entry name" value="Outer membrane efflux proteins (OEP)"/>
    <property type="match status" value="1"/>
</dbReference>
<dbReference type="Proteomes" id="UP000015351">
    <property type="component" value="Unassembled WGS sequence"/>
</dbReference>
<dbReference type="EMBL" id="AONI01000008">
    <property type="protein sequence ID" value="EPX80755.1"/>
    <property type="molecule type" value="Genomic_DNA"/>
</dbReference>
<dbReference type="InterPro" id="IPR010131">
    <property type="entry name" value="MdtP/NodT-like"/>
</dbReference>
<dbReference type="eggNOG" id="COG1538">
    <property type="taxonomic scope" value="Bacteria"/>
</dbReference>
<evidence type="ECO:0000313" key="3">
    <source>
        <dbReference type="EMBL" id="EPX80755.1"/>
    </source>
</evidence>
<reference evidence="4" key="1">
    <citation type="journal article" date="2013" name="Stand. Genomic Sci.">
        <title>Genome sequence of the Litoreibacter arenae type strain (DSM 19593(T)), a member of the Roseobacter clade isolated from sea sand.</title>
        <authorList>
            <person name="Riedel T."/>
            <person name="Fiebig A."/>
            <person name="Petersen J."/>
            <person name="Gronow S."/>
            <person name="Kyrpides N.C."/>
            <person name="Goker M."/>
            <person name="Klenk H.P."/>
        </authorList>
    </citation>
    <scope>NUCLEOTIDE SEQUENCE [LARGE SCALE GENOMIC DNA]</scope>
    <source>
        <strain evidence="4">DSM 19593</strain>
    </source>
</reference>
<dbReference type="HOGENOM" id="CLU_012817_13_0_5"/>
<keyword evidence="2" id="KW-0812">Transmembrane</keyword>
<dbReference type="GO" id="GO:0015562">
    <property type="term" value="F:efflux transmembrane transporter activity"/>
    <property type="evidence" value="ECO:0007669"/>
    <property type="project" value="InterPro"/>
</dbReference>
<comment type="subcellular location">
    <subcellularLocation>
        <location evidence="2">Cell membrane</location>
        <topology evidence="2">Lipid-anchor</topology>
    </subcellularLocation>
</comment>
<gene>
    <name evidence="3" type="ORF">thalar_00975</name>
</gene>
<protein>
    <submittedName>
        <fullName evidence="3">RND efflux system, outer membrane lipoprotein, NodT family</fullName>
    </submittedName>
</protein>
<keyword evidence="2 3" id="KW-0449">Lipoprotein</keyword>
<dbReference type="Gene3D" id="2.20.200.10">
    <property type="entry name" value="Outer membrane efflux proteins (OEP)"/>
    <property type="match status" value="1"/>
</dbReference>
<keyword evidence="2" id="KW-0472">Membrane</keyword>
<dbReference type="PANTHER" id="PTHR30203:SF25">
    <property type="entry name" value="OUTER MEMBRANE PROTEIN-RELATED"/>
    <property type="match status" value="1"/>
</dbReference>
<evidence type="ECO:0000256" key="2">
    <source>
        <dbReference type="RuleBase" id="RU362097"/>
    </source>
</evidence>
<dbReference type="PANTHER" id="PTHR30203">
    <property type="entry name" value="OUTER MEMBRANE CATION EFFLUX PROTEIN"/>
    <property type="match status" value="1"/>
</dbReference>
<evidence type="ECO:0000256" key="1">
    <source>
        <dbReference type="ARBA" id="ARBA00007613"/>
    </source>
</evidence>
<dbReference type="NCBIfam" id="TIGR01845">
    <property type="entry name" value="outer_NodT"/>
    <property type="match status" value="1"/>
</dbReference>
<dbReference type="SUPFAM" id="SSF56954">
    <property type="entry name" value="Outer membrane efflux proteins (OEP)"/>
    <property type="match status" value="1"/>
</dbReference>
<dbReference type="AlphaFoldDB" id="S9RRT1"/>
<keyword evidence="2" id="KW-1134">Transmembrane beta strand</keyword>
<accession>S9RRT1</accession>
<dbReference type="GO" id="GO:0005886">
    <property type="term" value="C:plasma membrane"/>
    <property type="evidence" value="ECO:0007669"/>
    <property type="project" value="UniProtKB-SubCell"/>
</dbReference>
<dbReference type="InterPro" id="IPR003423">
    <property type="entry name" value="OMP_efflux"/>
</dbReference>
<dbReference type="Pfam" id="PF02321">
    <property type="entry name" value="OEP"/>
    <property type="match status" value="2"/>
</dbReference>
<comment type="caution">
    <text evidence="3">The sequence shown here is derived from an EMBL/GenBank/DDBJ whole genome shotgun (WGS) entry which is preliminary data.</text>
</comment>
<keyword evidence="4" id="KW-1185">Reference proteome</keyword>
<proteinExistence type="inferred from homology"/>
<keyword evidence="2" id="KW-0564">Palmitate</keyword>